<dbReference type="SUPFAM" id="SSF56349">
    <property type="entry name" value="DNA breaking-rejoining enzymes"/>
    <property type="match status" value="1"/>
</dbReference>
<keyword evidence="3 5" id="KW-0238">DNA-binding</keyword>
<dbReference type="Gene3D" id="1.10.150.130">
    <property type="match status" value="1"/>
</dbReference>
<organism evidence="9 10">
    <name type="scientific">Phototrophicus methaneseepsis</name>
    <dbReference type="NCBI Taxonomy" id="2710758"/>
    <lineage>
        <taxon>Bacteria</taxon>
        <taxon>Bacillati</taxon>
        <taxon>Chloroflexota</taxon>
        <taxon>Candidatus Thermofontia</taxon>
        <taxon>Phototrophicales</taxon>
        <taxon>Phototrophicaceae</taxon>
        <taxon>Phototrophicus</taxon>
    </lineage>
</organism>
<dbReference type="EMBL" id="CP062983">
    <property type="protein sequence ID" value="QPC80761.1"/>
    <property type="molecule type" value="Genomic_DNA"/>
</dbReference>
<feature type="domain" description="Core-binding (CB)" evidence="8">
    <location>
        <begin position="23"/>
        <end position="109"/>
    </location>
</feature>
<evidence type="ECO:0000313" key="10">
    <source>
        <dbReference type="Proteomes" id="UP000594468"/>
    </source>
</evidence>
<dbReference type="RefSeq" id="WP_195168836.1">
    <property type="nucleotide sequence ID" value="NZ_CP062983.1"/>
</dbReference>
<dbReference type="GO" id="GO:0003677">
    <property type="term" value="F:DNA binding"/>
    <property type="evidence" value="ECO:0007669"/>
    <property type="project" value="UniProtKB-UniRule"/>
</dbReference>
<evidence type="ECO:0000256" key="5">
    <source>
        <dbReference type="PROSITE-ProRule" id="PRU01248"/>
    </source>
</evidence>
<sequence length="312" mass="35757">MLKRQLPLFPSQPDDPKDINRKTPLGATFDLFRAYLGQEGKSEHTVKAFLADMTLLAEHTGAETPVAQYTTTNLNEFLHWMEFGRGVPCSRKTYARRVTSIKVYFKWLKQIGAIPHDPAQAVLQRSGPAPLSQVISREEEKSAILVAQGMKKGDDHDYRPEFLLLLLLETGIKKSEAGRLTAQDFDRSNPERPVVLIKHKSKNVYKERRIEVSARLVEVLDDYLAQYHPKEAVFTCTTRNLEYILTDIGEQAEIPFKLSFEVMRWTCAVRDYRAGMEEEAIREKLGLSRTSWYETSAKIKRLSTQLDEQAVH</sequence>
<reference evidence="9 10" key="1">
    <citation type="submission" date="2020-02" db="EMBL/GenBank/DDBJ databases">
        <authorList>
            <person name="Zheng R.K."/>
            <person name="Sun C.M."/>
        </authorList>
    </citation>
    <scope>NUCLEOTIDE SEQUENCE [LARGE SCALE GENOMIC DNA]</scope>
    <source>
        <strain evidence="10">rifampicinis</strain>
    </source>
</reference>
<dbReference type="InterPro" id="IPR002104">
    <property type="entry name" value="Integrase_catalytic"/>
</dbReference>
<dbReference type="AlphaFoldDB" id="A0A7S8ICR7"/>
<dbReference type="Pfam" id="PF02899">
    <property type="entry name" value="Phage_int_SAM_1"/>
    <property type="match status" value="1"/>
</dbReference>
<comment type="similarity">
    <text evidence="1">Belongs to the 'phage' integrase family.</text>
</comment>
<evidence type="ECO:0000313" key="9">
    <source>
        <dbReference type="EMBL" id="QPC80761.1"/>
    </source>
</evidence>
<dbReference type="GO" id="GO:0006310">
    <property type="term" value="P:DNA recombination"/>
    <property type="evidence" value="ECO:0007669"/>
    <property type="project" value="UniProtKB-KW"/>
</dbReference>
<dbReference type="InterPro" id="IPR013762">
    <property type="entry name" value="Integrase-like_cat_sf"/>
</dbReference>
<dbReference type="InterPro" id="IPR010998">
    <property type="entry name" value="Integrase_recombinase_N"/>
</dbReference>
<gene>
    <name evidence="9" type="ORF">G4Y79_13690</name>
</gene>
<dbReference type="InterPro" id="IPR050090">
    <property type="entry name" value="Tyrosine_recombinase_XerCD"/>
</dbReference>
<protein>
    <submittedName>
        <fullName evidence="9">Tyrosine-type recombinase/integrase</fullName>
    </submittedName>
</protein>
<dbReference type="InterPro" id="IPR004107">
    <property type="entry name" value="Integrase_SAM-like_N"/>
</dbReference>
<evidence type="ECO:0000256" key="4">
    <source>
        <dbReference type="ARBA" id="ARBA00023172"/>
    </source>
</evidence>
<dbReference type="KEGG" id="pmet:G4Y79_13690"/>
<dbReference type="GO" id="GO:0015074">
    <property type="term" value="P:DNA integration"/>
    <property type="evidence" value="ECO:0007669"/>
    <property type="project" value="UniProtKB-KW"/>
</dbReference>
<dbReference type="PROSITE" id="PS51900">
    <property type="entry name" value="CB"/>
    <property type="match status" value="1"/>
</dbReference>
<evidence type="ECO:0000259" key="8">
    <source>
        <dbReference type="PROSITE" id="PS51900"/>
    </source>
</evidence>
<dbReference type="InterPro" id="IPR011010">
    <property type="entry name" value="DNA_brk_join_enz"/>
</dbReference>
<evidence type="ECO:0000256" key="2">
    <source>
        <dbReference type="ARBA" id="ARBA00022908"/>
    </source>
</evidence>
<dbReference type="Gene3D" id="1.10.443.10">
    <property type="entry name" value="Intergrase catalytic core"/>
    <property type="match status" value="1"/>
</dbReference>
<dbReference type="PANTHER" id="PTHR30349">
    <property type="entry name" value="PHAGE INTEGRASE-RELATED"/>
    <property type="match status" value="1"/>
</dbReference>
<name>A0A7S8ICR7_9CHLR</name>
<dbReference type="PANTHER" id="PTHR30349:SF41">
    <property type="entry name" value="INTEGRASE_RECOMBINASE PROTEIN MJ0367-RELATED"/>
    <property type="match status" value="1"/>
</dbReference>
<keyword evidence="4" id="KW-0233">DNA recombination</keyword>
<accession>A0A7S8ICR7</accession>
<evidence type="ECO:0000256" key="3">
    <source>
        <dbReference type="ARBA" id="ARBA00023125"/>
    </source>
</evidence>
<evidence type="ECO:0000259" key="7">
    <source>
        <dbReference type="PROSITE" id="PS51898"/>
    </source>
</evidence>
<feature type="region of interest" description="Disordered" evidence="6">
    <location>
        <begin position="1"/>
        <end position="21"/>
    </location>
</feature>
<dbReference type="InterPro" id="IPR044068">
    <property type="entry name" value="CB"/>
</dbReference>
<keyword evidence="2" id="KW-0229">DNA integration</keyword>
<keyword evidence="10" id="KW-1185">Reference proteome</keyword>
<evidence type="ECO:0000256" key="6">
    <source>
        <dbReference type="SAM" id="MobiDB-lite"/>
    </source>
</evidence>
<proteinExistence type="inferred from homology"/>
<dbReference type="PROSITE" id="PS51898">
    <property type="entry name" value="TYR_RECOMBINASE"/>
    <property type="match status" value="1"/>
</dbReference>
<evidence type="ECO:0000256" key="1">
    <source>
        <dbReference type="ARBA" id="ARBA00008857"/>
    </source>
</evidence>
<feature type="domain" description="Tyr recombinase" evidence="7">
    <location>
        <begin position="130"/>
        <end position="312"/>
    </location>
</feature>
<dbReference type="Pfam" id="PF00589">
    <property type="entry name" value="Phage_integrase"/>
    <property type="match status" value="1"/>
</dbReference>
<dbReference type="Proteomes" id="UP000594468">
    <property type="component" value="Chromosome"/>
</dbReference>